<accession>A0A011N8M9</accession>
<dbReference type="Proteomes" id="UP000021816">
    <property type="component" value="Unassembled WGS sequence"/>
</dbReference>
<feature type="region of interest" description="Disordered" evidence="1">
    <location>
        <begin position="1"/>
        <end position="57"/>
    </location>
</feature>
<name>A0A011N8M9_9PROT</name>
<evidence type="ECO:0000313" key="3">
    <source>
        <dbReference type="Proteomes" id="UP000021816"/>
    </source>
</evidence>
<feature type="compositionally biased region" description="Basic and acidic residues" evidence="1">
    <location>
        <begin position="1"/>
        <end position="17"/>
    </location>
</feature>
<gene>
    <name evidence="2" type="ORF">AW10_02574</name>
</gene>
<evidence type="ECO:0000256" key="1">
    <source>
        <dbReference type="SAM" id="MobiDB-lite"/>
    </source>
</evidence>
<organism evidence="2 3">
    <name type="scientific">Candidatus Accumulibacter appositus</name>
    <dbReference type="NCBI Taxonomy" id="1454003"/>
    <lineage>
        <taxon>Bacteria</taxon>
        <taxon>Pseudomonadati</taxon>
        <taxon>Pseudomonadota</taxon>
        <taxon>Betaproteobacteria</taxon>
        <taxon>Candidatus Accumulibacter</taxon>
    </lineage>
</organism>
<comment type="caution">
    <text evidence="2">The sequence shown here is derived from an EMBL/GenBank/DDBJ whole genome shotgun (WGS) entry which is preliminary data.</text>
</comment>
<dbReference type="EMBL" id="JEMX01000061">
    <property type="protein sequence ID" value="EXI78933.1"/>
    <property type="molecule type" value="Genomic_DNA"/>
</dbReference>
<proteinExistence type="predicted"/>
<dbReference type="AlphaFoldDB" id="A0A011N8M9"/>
<feature type="compositionally biased region" description="Low complexity" evidence="1">
    <location>
        <begin position="19"/>
        <end position="29"/>
    </location>
</feature>
<evidence type="ECO:0000313" key="2">
    <source>
        <dbReference type="EMBL" id="EXI78933.1"/>
    </source>
</evidence>
<reference evidence="2 3" key="1">
    <citation type="submission" date="2014-02" db="EMBL/GenBank/DDBJ databases">
        <title>Expanding our view of genomic diversity in Candidatus Accumulibacter clades.</title>
        <authorList>
            <person name="Skennerton C.T."/>
            <person name="Barr J.J."/>
            <person name="Slater F.R."/>
            <person name="Bond P.L."/>
            <person name="Tyson G.W."/>
        </authorList>
    </citation>
    <scope>NUCLEOTIDE SEQUENCE [LARGE SCALE GENOMIC DNA]</scope>
    <source>
        <strain evidence="3">BA-92</strain>
    </source>
</reference>
<protein>
    <submittedName>
        <fullName evidence="2">Uncharacterized protein</fullName>
    </submittedName>
</protein>
<sequence length="57" mass="6143">MDALADRRQQDHRRDADGNAEQGQEAAQAVRGDRAQGKEQGVAGADHLSGKDSLWVV</sequence>